<proteinExistence type="predicted"/>
<keyword evidence="2" id="KW-1185">Reference proteome</keyword>
<protein>
    <submittedName>
        <fullName evidence="1">Uncharacterized protein</fullName>
    </submittedName>
</protein>
<dbReference type="EMBL" id="BPLQ01015080">
    <property type="protein sequence ID" value="GIY85765.1"/>
    <property type="molecule type" value="Genomic_DNA"/>
</dbReference>
<comment type="caution">
    <text evidence="1">The sequence shown here is derived from an EMBL/GenBank/DDBJ whole genome shotgun (WGS) entry which is preliminary data.</text>
</comment>
<name>A0AAV4WS72_9ARAC</name>
<reference evidence="1 2" key="1">
    <citation type="submission" date="2021-06" db="EMBL/GenBank/DDBJ databases">
        <title>Caerostris darwini draft genome.</title>
        <authorList>
            <person name="Kono N."/>
            <person name="Arakawa K."/>
        </authorList>
    </citation>
    <scope>NUCLEOTIDE SEQUENCE [LARGE SCALE GENOMIC DNA]</scope>
</reference>
<dbReference type="AlphaFoldDB" id="A0AAV4WS72"/>
<sequence>MYNVRPPFALVNVASPVFFLLLTAEAGVWIQLHLYALNGDFIEGQLGIYTYLLILKLGCPQKILSTDSRDDARSAIRFRRSHTRRRCLELWQSSVFFWK</sequence>
<dbReference type="Proteomes" id="UP001054837">
    <property type="component" value="Unassembled WGS sequence"/>
</dbReference>
<evidence type="ECO:0000313" key="2">
    <source>
        <dbReference type="Proteomes" id="UP001054837"/>
    </source>
</evidence>
<evidence type="ECO:0000313" key="1">
    <source>
        <dbReference type="EMBL" id="GIY85765.1"/>
    </source>
</evidence>
<organism evidence="1 2">
    <name type="scientific">Caerostris darwini</name>
    <dbReference type="NCBI Taxonomy" id="1538125"/>
    <lineage>
        <taxon>Eukaryota</taxon>
        <taxon>Metazoa</taxon>
        <taxon>Ecdysozoa</taxon>
        <taxon>Arthropoda</taxon>
        <taxon>Chelicerata</taxon>
        <taxon>Arachnida</taxon>
        <taxon>Araneae</taxon>
        <taxon>Araneomorphae</taxon>
        <taxon>Entelegynae</taxon>
        <taxon>Araneoidea</taxon>
        <taxon>Araneidae</taxon>
        <taxon>Caerostris</taxon>
    </lineage>
</organism>
<gene>
    <name evidence="1" type="ORF">CDAR_594551</name>
</gene>
<accession>A0AAV4WS72</accession>